<feature type="chain" id="PRO_5018249440" evidence="2">
    <location>
        <begin position="27"/>
        <end position="519"/>
    </location>
</feature>
<keyword evidence="2" id="KW-0732">Signal</keyword>
<evidence type="ECO:0000256" key="1">
    <source>
        <dbReference type="SAM" id="MobiDB-lite"/>
    </source>
</evidence>
<evidence type="ECO:0000313" key="4">
    <source>
        <dbReference type="Proteomes" id="UP000267821"/>
    </source>
</evidence>
<dbReference type="InParanoid" id="A0A3N4LQR4"/>
<feature type="region of interest" description="Disordered" evidence="1">
    <location>
        <begin position="64"/>
        <end position="95"/>
    </location>
</feature>
<accession>A0A3N4LQR4</accession>
<organism evidence="3 4">
    <name type="scientific">Terfezia boudieri ATCC MYA-4762</name>
    <dbReference type="NCBI Taxonomy" id="1051890"/>
    <lineage>
        <taxon>Eukaryota</taxon>
        <taxon>Fungi</taxon>
        <taxon>Dikarya</taxon>
        <taxon>Ascomycota</taxon>
        <taxon>Pezizomycotina</taxon>
        <taxon>Pezizomycetes</taxon>
        <taxon>Pezizales</taxon>
        <taxon>Pezizaceae</taxon>
        <taxon>Terfezia</taxon>
    </lineage>
</organism>
<evidence type="ECO:0000313" key="3">
    <source>
        <dbReference type="EMBL" id="RPB25263.1"/>
    </source>
</evidence>
<name>A0A3N4LQR4_9PEZI</name>
<sequence length="519" mass="56915">MVFIKLGVSAVAFAALALATGLGVQAELLGNGVAQAQSPQPPVAVEGNTKVAFPTTFVTSTTRATTGFPGAPPVERFSKPEGKADRKGRLSSGLFQPYRNDRPRGFYLANSEGYQGVKNIPGRMINRNSISFSPYLNSTTVGFKSNTTLSSGITADETNVNISTVANTEVVVIRGGNSTVPANLEAALRELLVEVQQLEQIAEEQLVADLNPQEDEELEAEIFGEVLPPTTDETVIFGEANPSLPPTTTSSATPEGISLGEVVKNCNEDPTPGNLAACACVVTGAFHDNDIALVDAECFDTMNREYAAAMVEDEDYYRSYLENLDNQRLKKRNQLTVRGDVFCPITTSDTYESQPEVIYDCFTERDVAYLQYLQTKIDREHLAGAPANHKNLLSRGLLSKETTRHIQKRGFEGLEGLNGLEALVSNPDGAQIEDIVFAMTDDQLIQLLERLEKVSRQEDMIGLVKLAKRDMEGFEGLEGLERLAKAEDEEIEKLVLEMSRKEVGELLSRLEREDKKRRK</sequence>
<proteinExistence type="predicted"/>
<gene>
    <name evidence="3" type="ORF">L211DRAFT_836589</name>
</gene>
<reference evidence="3 4" key="1">
    <citation type="journal article" date="2018" name="Nat. Ecol. Evol.">
        <title>Pezizomycetes genomes reveal the molecular basis of ectomycorrhizal truffle lifestyle.</title>
        <authorList>
            <person name="Murat C."/>
            <person name="Payen T."/>
            <person name="Noel B."/>
            <person name="Kuo A."/>
            <person name="Morin E."/>
            <person name="Chen J."/>
            <person name="Kohler A."/>
            <person name="Krizsan K."/>
            <person name="Balestrini R."/>
            <person name="Da Silva C."/>
            <person name="Montanini B."/>
            <person name="Hainaut M."/>
            <person name="Levati E."/>
            <person name="Barry K.W."/>
            <person name="Belfiori B."/>
            <person name="Cichocki N."/>
            <person name="Clum A."/>
            <person name="Dockter R.B."/>
            <person name="Fauchery L."/>
            <person name="Guy J."/>
            <person name="Iotti M."/>
            <person name="Le Tacon F."/>
            <person name="Lindquist E.A."/>
            <person name="Lipzen A."/>
            <person name="Malagnac F."/>
            <person name="Mello A."/>
            <person name="Molinier V."/>
            <person name="Miyauchi S."/>
            <person name="Poulain J."/>
            <person name="Riccioni C."/>
            <person name="Rubini A."/>
            <person name="Sitrit Y."/>
            <person name="Splivallo R."/>
            <person name="Traeger S."/>
            <person name="Wang M."/>
            <person name="Zifcakova L."/>
            <person name="Wipf D."/>
            <person name="Zambonelli A."/>
            <person name="Paolocci F."/>
            <person name="Nowrousian M."/>
            <person name="Ottonello S."/>
            <person name="Baldrian P."/>
            <person name="Spatafora J.W."/>
            <person name="Henrissat B."/>
            <person name="Nagy L.G."/>
            <person name="Aury J.M."/>
            <person name="Wincker P."/>
            <person name="Grigoriev I.V."/>
            <person name="Bonfante P."/>
            <person name="Martin F.M."/>
        </authorList>
    </citation>
    <scope>NUCLEOTIDE SEQUENCE [LARGE SCALE GENOMIC DNA]</scope>
    <source>
        <strain evidence="3 4">ATCC MYA-4762</strain>
    </source>
</reference>
<feature type="compositionally biased region" description="Basic and acidic residues" evidence="1">
    <location>
        <begin position="76"/>
        <end position="88"/>
    </location>
</feature>
<dbReference type="OrthoDB" id="5394896at2759"/>
<protein>
    <submittedName>
        <fullName evidence="3">Uncharacterized protein</fullName>
    </submittedName>
</protein>
<evidence type="ECO:0000256" key="2">
    <source>
        <dbReference type="SAM" id="SignalP"/>
    </source>
</evidence>
<dbReference type="EMBL" id="ML121538">
    <property type="protein sequence ID" value="RPB25263.1"/>
    <property type="molecule type" value="Genomic_DNA"/>
</dbReference>
<dbReference type="Proteomes" id="UP000267821">
    <property type="component" value="Unassembled WGS sequence"/>
</dbReference>
<keyword evidence="4" id="KW-1185">Reference proteome</keyword>
<feature type="signal peptide" evidence="2">
    <location>
        <begin position="1"/>
        <end position="26"/>
    </location>
</feature>
<dbReference type="AlphaFoldDB" id="A0A3N4LQR4"/>